<dbReference type="GO" id="GO:0006633">
    <property type="term" value="P:fatty acid biosynthetic process"/>
    <property type="evidence" value="ECO:0007669"/>
    <property type="project" value="TreeGrafter"/>
</dbReference>
<dbReference type="GO" id="GO:0005829">
    <property type="term" value="C:cytosol"/>
    <property type="evidence" value="ECO:0007669"/>
    <property type="project" value="TreeGrafter"/>
</dbReference>
<dbReference type="PANTHER" id="PTHR11712:SF336">
    <property type="entry name" value="3-OXOACYL-[ACYL-CARRIER-PROTEIN] SYNTHASE, MITOCHONDRIAL"/>
    <property type="match status" value="1"/>
</dbReference>
<name>A0A090QJ06_9GAMM</name>
<keyword evidence="4" id="KW-0012">Acyltransferase</keyword>
<gene>
    <name evidence="4" type="ORF">JCM19237_6008</name>
</gene>
<protein>
    <submittedName>
        <fullName evidence="4">3-oxoacyl-[acyl-carrier-protein] synthase</fullName>
        <ecNumber evidence="4">2.3.1.41</ecNumber>
    </submittedName>
</protein>
<dbReference type="Pfam" id="PF00109">
    <property type="entry name" value="ketoacyl-synt"/>
    <property type="match status" value="1"/>
</dbReference>
<evidence type="ECO:0000256" key="2">
    <source>
        <dbReference type="ARBA" id="ARBA00022679"/>
    </source>
</evidence>
<dbReference type="GO" id="GO:0004315">
    <property type="term" value="F:3-oxoacyl-[acyl-carrier-protein] synthase activity"/>
    <property type="evidence" value="ECO:0007669"/>
    <property type="project" value="UniProtKB-EC"/>
</dbReference>
<dbReference type="AlphaFoldDB" id="A0A090QJ06"/>
<comment type="pathway">
    <text evidence="1">Lipid metabolism.</text>
</comment>
<dbReference type="EC" id="2.3.1.41" evidence="4"/>
<evidence type="ECO:0000256" key="1">
    <source>
        <dbReference type="ARBA" id="ARBA00005189"/>
    </source>
</evidence>
<feature type="domain" description="Beta-ketoacyl synthase-like N-terminal" evidence="3">
    <location>
        <begin position="177"/>
        <end position="323"/>
    </location>
</feature>
<reference evidence="4 5" key="1">
    <citation type="journal article" date="2014" name="Genome Announc.">
        <title>Draft Genome Sequences of Two Vibrionaceae Species, Vibrio ponticus C121 and Photobacterium aphoticum C119, Isolated as Coral Reef Microbiota.</title>
        <authorList>
            <person name="Al-saari N."/>
            <person name="Meirelles P.M."/>
            <person name="Mino S."/>
            <person name="Suda W."/>
            <person name="Oshima K."/>
            <person name="Hattori M."/>
            <person name="Ohkuma M."/>
            <person name="Thompson F.L."/>
            <person name="Gomez-Gil B."/>
            <person name="Sawabe T."/>
            <person name="Sawabe T."/>
        </authorList>
    </citation>
    <scope>NUCLEOTIDE SEQUENCE [LARGE SCALE GENOMIC DNA]</scope>
    <source>
        <strain evidence="4 5">JCM 19237</strain>
    </source>
</reference>
<comment type="caution">
    <text evidence="4">The sequence shown here is derived from an EMBL/GenBank/DDBJ whole genome shotgun (WGS) entry which is preliminary data.</text>
</comment>
<organism evidence="4 5">
    <name type="scientific">Photobacterium aphoticum</name>
    <dbReference type="NCBI Taxonomy" id="754436"/>
    <lineage>
        <taxon>Bacteria</taxon>
        <taxon>Pseudomonadati</taxon>
        <taxon>Pseudomonadota</taxon>
        <taxon>Gammaproteobacteria</taxon>
        <taxon>Vibrionales</taxon>
        <taxon>Vibrionaceae</taxon>
        <taxon>Photobacterium</taxon>
    </lineage>
</organism>
<accession>A0A090QJ06</accession>
<keyword evidence="2 4" id="KW-0808">Transferase</keyword>
<dbReference type="eggNOG" id="COG0304">
    <property type="taxonomic scope" value="Bacteria"/>
</dbReference>
<proteinExistence type="predicted"/>
<dbReference type="Gene3D" id="3.40.47.10">
    <property type="match status" value="1"/>
</dbReference>
<dbReference type="STRING" id="754436.JCM19237_6008"/>
<dbReference type="EMBL" id="BBMN01000001">
    <property type="protein sequence ID" value="GAL03115.1"/>
    <property type="molecule type" value="Genomic_DNA"/>
</dbReference>
<dbReference type="Proteomes" id="UP000029227">
    <property type="component" value="Unassembled WGS sequence"/>
</dbReference>
<dbReference type="InterPro" id="IPR016039">
    <property type="entry name" value="Thiolase-like"/>
</dbReference>
<dbReference type="PANTHER" id="PTHR11712">
    <property type="entry name" value="POLYKETIDE SYNTHASE-RELATED"/>
    <property type="match status" value="1"/>
</dbReference>
<dbReference type="InterPro" id="IPR000794">
    <property type="entry name" value="Beta-ketoacyl_synthase"/>
</dbReference>
<evidence type="ECO:0000259" key="3">
    <source>
        <dbReference type="Pfam" id="PF00109"/>
    </source>
</evidence>
<evidence type="ECO:0000313" key="4">
    <source>
        <dbReference type="EMBL" id="GAL03115.1"/>
    </source>
</evidence>
<sequence length="350" mass="37868">MGLIKMKLPLIVGFGGMNAAGRSSGFHSYKRMVSDVLSDADMASTWQDLARRMGLSETDSLNADIIDAIKAGTLVRRIESFDPDNLLYQYKASLQSSDAITFTLRKSKLPNRIPDNWQVEEQGSKVTITVTGELGALLEDRVSFPVTSGGNIPTGFDPAKLYQSRFHPRGLSLTIYGASDALNSLGMDWDTILQHIEPDQVSVYAGSALAQVDENSLSGMLAAPLTGGRVSSKMMALSLAEMPADFINGYVINSIGTTGTNMGACATFLYNLRQGMNDIQQGHSRVAIVGNAEAPVVADIMEGFRVMGALAEDAQLKALDNSDVVDNRRACRPFAENAGFTMQKRHNLWC</sequence>
<evidence type="ECO:0000313" key="5">
    <source>
        <dbReference type="Proteomes" id="UP000029227"/>
    </source>
</evidence>
<dbReference type="SUPFAM" id="SSF53901">
    <property type="entry name" value="Thiolase-like"/>
    <property type="match status" value="1"/>
</dbReference>
<dbReference type="InterPro" id="IPR014030">
    <property type="entry name" value="Ketoacyl_synth_N"/>
</dbReference>